<feature type="non-terminal residue" evidence="2">
    <location>
        <position position="1"/>
    </location>
</feature>
<comment type="caution">
    <text evidence="2">The sequence shown here is derived from an EMBL/GenBank/DDBJ whole genome shotgun (WGS) entry which is preliminary data.</text>
</comment>
<feature type="compositionally biased region" description="Acidic residues" evidence="1">
    <location>
        <begin position="14"/>
        <end position="29"/>
    </location>
</feature>
<name>A0A392RNG6_9FABA</name>
<organism evidence="2 3">
    <name type="scientific">Trifolium medium</name>
    <dbReference type="NCBI Taxonomy" id="97028"/>
    <lineage>
        <taxon>Eukaryota</taxon>
        <taxon>Viridiplantae</taxon>
        <taxon>Streptophyta</taxon>
        <taxon>Embryophyta</taxon>
        <taxon>Tracheophyta</taxon>
        <taxon>Spermatophyta</taxon>
        <taxon>Magnoliopsida</taxon>
        <taxon>eudicotyledons</taxon>
        <taxon>Gunneridae</taxon>
        <taxon>Pentapetalae</taxon>
        <taxon>rosids</taxon>
        <taxon>fabids</taxon>
        <taxon>Fabales</taxon>
        <taxon>Fabaceae</taxon>
        <taxon>Papilionoideae</taxon>
        <taxon>50 kb inversion clade</taxon>
        <taxon>NPAAA clade</taxon>
        <taxon>Hologalegina</taxon>
        <taxon>IRL clade</taxon>
        <taxon>Trifolieae</taxon>
        <taxon>Trifolium</taxon>
    </lineage>
</organism>
<evidence type="ECO:0000313" key="3">
    <source>
        <dbReference type="Proteomes" id="UP000265520"/>
    </source>
</evidence>
<accession>A0A392RNG6</accession>
<proteinExistence type="predicted"/>
<evidence type="ECO:0000256" key="1">
    <source>
        <dbReference type="SAM" id="MobiDB-lite"/>
    </source>
</evidence>
<keyword evidence="3" id="KW-1185">Reference proteome</keyword>
<evidence type="ECO:0000313" key="2">
    <source>
        <dbReference type="EMBL" id="MCI38153.1"/>
    </source>
</evidence>
<feature type="region of interest" description="Disordered" evidence="1">
    <location>
        <begin position="9"/>
        <end position="32"/>
    </location>
</feature>
<dbReference type="AlphaFoldDB" id="A0A392RNG6"/>
<reference evidence="2 3" key="1">
    <citation type="journal article" date="2018" name="Front. Plant Sci.">
        <title>Red Clover (Trifolium pratense) and Zigzag Clover (T. medium) - A Picture of Genomic Similarities and Differences.</title>
        <authorList>
            <person name="Dluhosova J."/>
            <person name="Istvanek J."/>
            <person name="Nedelnik J."/>
            <person name="Repkova J."/>
        </authorList>
    </citation>
    <scope>NUCLEOTIDE SEQUENCE [LARGE SCALE GENOMIC DNA]</scope>
    <source>
        <strain evidence="3">cv. 10/8</strain>
        <tissue evidence="2">Leaf</tissue>
    </source>
</reference>
<sequence>EANLALMALADSDIGSDDEPETDSEDTEEVFSNLTKEQLLKSLDNTI</sequence>
<protein>
    <submittedName>
        <fullName evidence="2">Uncharacterized protein</fullName>
    </submittedName>
</protein>
<dbReference type="EMBL" id="LXQA010252582">
    <property type="protein sequence ID" value="MCI38153.1"/>
    <property type="molecule type" value="Genomic_DNA"/>
</dbReference>
<dbReference type="Proteomes" id="UP000265520">
    <property type="component" value="Unassembled WGS sequence"/>
</dbReference>